<accession>A0A0V1FKB8</accession>
<organism evidence="2 3">
    <name type="scientific">Trichinella pseudospiralis</name>
    <name type="common">Parasitic roundworm</name>
    <dbReference type="NCBI Taxonomy" id="6337"/>
    <lineage>
        <taxon>Eukaryota</taxon>
        <taxon>Metazoa</taxon>
        <taxon>Ecdysozoa</taxon>
        <taxon>Nematoda</taxon>
        <taxon>Enoplea</taxon>
        <taxon>Dorylaimia</taxon>
        <taxon>Trichinellida</taxon>
        <taxon>Trichinellidae</taxon>
        <taxon>Trichinella</taxon>
    </lineage>
</organism>
<sequence>MQEEGRNALDIQIYTWIIKFQKHILHTFDGKKFIISFMLSVLLTIGWVPVSHICKSGGNKGKAALNGRSERRACQAMT</sequence>
<keyword evidence="1" id="KW-0472">Membrane</keyword>
<proteinExistence type="predicted"/>
<evidence type="ECO:0000313" key="2">
    <source>
        <dbReference type="EMBL" id="KRY86504.1"/>
    </source>
</evidence>
<dbReference type="EMBL" id="JYDT01000070">
    <property type="protein sequence ID" value="KRY86504.1"/>
    <property type="molecule type" value="Genomic_DNA"/>
</dbReference>
<evidence type="ECO:0000313" key="3">
    <source>
        <dbReference type="Proteomes" id="UP000054995"/>
    </source>
</evidence>
<feature type="transmembrane region" description="Helical" evidence="1">
    <location>
        <begin position="33"/>
        <end position="50"/>
    </location>
</feature>
<reference evidence="2 3" key="1">
    <citation type="submission" date="2015-01" db="EMBL/GenBank/DDBJ databases">
        <title>Evolution of Trichinella species and genotypes.</title>
        <authorList>
            <person name="Korhonen P.K."/>
            <person name="Edoardo P."/>
            <person name="Giuseppe L.R."/>
            <person name="Gasser R.B."/>
        </authorList>
    </citation>
    <scope>NUCLEOTIDE SEQUENCE [LARGE SCALE GENOMIC DNA]</scope>
    <source>
        <strain evidence="2">ISS470</strain>
    </source>
</reference>
<keyword evidence="1" id="KW-0812">Transmembrane</keyword>
<dbReference type="Proteomes" id="UP000054995">
    <property type="component" value="Unassembled WGS sequence"/>
</dbReference>
<evidence type="ECO:0000256" key="1">
    <source>
        <dbReference type="SAM" id="Phobius"/>
    </source>
</evidence>
<dbReference type="AlphaFoldDB" id="A0A0V1FKB8"/>
<protein>
    <submittedName>
        <fullName evidence="2">Uncharacterized protein</fullName>
    </submittedName>
</protein>
<keyword evidence="3" id="KW-1185">Reference proteome</keyword>
<keyword evidence="1" id="KW-1133">Transmembrane helix</keyword>
<name>A0A0V1FKB8_TRIPS</name>
<comment type="caution">
    <text evidence="2">The sequence shown here is derived from an EMBL/GenBank/DDBJ whole genome shotgun (WGS) entry which is preliminary data.</text>
</comment>
<gene>
    <name evidence="2" type="ORF">T4D_3187</name>
</gene>